<keyword evidence="4" id="KW-0645">Protease</keyword>
<dbReference type="Proteomes" id="UP000749559">
    <property type="component" value="Unassembled WGS sequence"/>
</dbReference>
<name>A0A8J1U4Z0_OWEFU</name>
<dbReference type="PRINTS" id="PR01233">
    <property type="entry name" value="JOSEPHIN"/>
</dbReference>
<dbReference type="PANTHER" id="PTHR14159">
    <property type="entry name" value="ATAXIN-3-RELATED"/>
    <property type="match status" value="1"/>
</dbReference>
<evidence type="ECO:0000313" key="13">
    <source>
        <dbReference type="Proteomes" id="UP000749559"/>
    </source>
</evidence>
<dbReference type="InterPro" id="IPR003903">
    <property type="entry name" value="UIM_dom"/>
</dbReference>
<evidence type="ECO:0000256" key="9">
    <source>
        <dbReference type="ARBA" id="ARBA00023163"/>
    </source>
</evidence>
<feature type="region of interest" description="Disordered" evidence="11">
    <location>
        <begin position="244"/>
        <end position="308"/>
    </location>
</feature>
<dbReference type="SMART" id="SM01246">
    <property type="entry name" value="Josephin"/>
    <property type="match status" value="1"/>
</dbReference>
<comment type="subcellular location">
    <subcellularLocation>
        <location evidence="2">Nucleus</location>
    </subcellularLocation>
</comment>
<feature type="region of interest" description="Disordered" evidence="11">
    <location>
        <begin position="194"/>
        <end position="213"/>
    </location>
</feature>
<evidence type="ECO:0000256" key="10">
    <source>
        <dbReference type="ARBA" id="ARBA00023242"/>
    </source>
</evidence>
<evidence type="ECO:0000256" key="7">
    <source>
        <dbReference type="ARBA" id="ARBA00022807"/>
    </source>
</evidence>
<proteinExistence type="predicted"/>
<dbReference type="Pfam" id="PF02809">
    <property type="entry name" value="UIM"/>
    <property type="match status" value="2"/>
</dbReference>
<keyword evidence="10" id="KW-0539">Nucleus</keyword>
<dbReference type="FunFam" id="3.90.70.40:FF:000005">
    <property type="entry name" value="Ataxin 3"/>
    <property type="match status" value="1"/>
</dbReference>
<dbReference type="GO" id="GO:0005634">
    <property type="term" value="C:nucleus"/>
    <property type="evidence" value="ECO:0007669"/>
    <property type="project" value="UniProtKB-SubCell"/>
</dbReference>
<feature type="compositionally biased region" description="Polar residues" evidence="11">
    <location>
        <begin position="299"/>
        <end position="308"/>
    </location>
</feature>
<organism evidence="12 13">
    <name type="scientific">Owenia fusiformis</name>
    <name type="common">Polychaete worm</name>
    <dbReference type="NCBI Taxonomy" id="6347"/>
    <lineage>
        <taxon>Eukaryota</taxon>
        <taxon>Metazoa</taxon>
        <taxon>Spiralia</taxon>
        <taxon>Lophotrochozoa</taxon>
        <taxon>Annelida</taxon>
        <taxon>Polychaeta</taxon>
        <taxon>Sedentaria</taxon>
        <taxon>Canalipalpata</taxon>
        <taxon>Sabellida</taxon>
        <taxon>Oweniida</taxon>
        <taxon>Oweniidae</taxon>
        <taxon>Owenia</taxon>
    </lineage>
</organism>
<evidence type="ECO:0000256" key="3">
    <source>
        <dbReference type="ARBA" id="ARBA00012759"/>
    </source>
</evidence>
<evidence type="ECO:0000256" key="11">
    <source>
        <dbReference type="SAM" id="MobiDB-lite"/>
    </source>
</evidence>
<dbReference type="Gene3D" id="3.90.70.40">
    <property type="match status" value="1"/>
</dbReference>
<evidence type="ECO:0000256" key="1">
    <source>
        <dbReference type="ARBA" id="ARBA00000707"/>
    </source>
</evidence>
<evidence type="ECO:0000256" key="6">
    <source>
        <dbReference type="ARBA" id="ARBA00022801"/>
    </source>
</evidence>
<keyword evidence="13" id="KW-1185">Reference proteome</keyword>
<dbReference type="AlphaFoldDB" id="A0A8J1U4Z0"/>
<dbReference type="EC" id="3.4.19.12" evidence="3"/>
<keyword evidence="9" id="KW-0804">Transcription</keyword>
<reference evidence="12" key="1">
    <citation type="submission" date="2022-03" db="EMBL/GenBank/DDBJ databases">
        <authorList>
            <person name="Martin C."/>
        </authorList>
    </citation>
    <scope>NUCLEOTIDE SEQUENCE</scope>
</reference>
<evidence type="ECO:0000256" key="2">
    <source>
        <dbReference type="ARBA" id="ARBA00004123"/>
    </source>
</evidence>
<keyword evidence="8" id="KW-0805">Transcription regulation</keyword>
<protein>
    <recommendedName>
        <fullName evidence="3">ubiquitinyl hydrolase 1</fullName>
        <ecNumber evidence="3">3.4.19.12</ecNumber>
    </recommendedName>
</protein>
<evidence type="ECO:0000256" key="4">
    <source>
        <dbReference type="ARBA" id="ARBA00022670"/>
    </source>
</evidence>
<keyword evidence="5" id="KW-0833">Ubl conjugation pathway</keyword>
<accession>A0A8J1U4Z0</accession>
<comment type="catalytic activity">
    <reaction evidence="1">
        <text>Thiol-dependent hydrolysis of ester, thioester, amide, peptide and isopeptide bonds formed by the C-terminal Gly of ubiquitin (a 76-residue protein attached to proteins as an intracellular targeting signal).</text>
        <dbReference type="EC" id="3.4.19.12"/>
    </reaction>
</comment>
<dbReference type="Gene3D" id="1.10.287.10">
    <property type="entry name" value="S15/NS1, RNA-binding"/>
    <property type="match status" value="1"/>
</dbReference>
<dbReference type="InterPro" id="IPR006155">
    <property type="entry name" value="Josephin"/>
</dbReference>
<dbReference type="PROSITE" id="PS50957">
    <property type="entry name" value="JOSEPHIN"/>
    <property type="match status" value="1"/>
</dbReference>
<dbReference type="OrthoDB" id="10063692at2759"/>
<sequence>MEYIFHERQEGSLCAQHCLNALLQGQYFTAVDLAEIARQLDDSERNQMAEGGVDTEEYRKFLEEPSSNMDDSGFFSIQVIQNALSVWGLELVPYKSQNPIAQAAQALPTSQHAYICNFKEHWLSIRKLGNQWFNLNSLLTGPELISDTYLAMLLTQLQQEGYSIFIVVGTLQETDADQILKLMPAVQPIKPKLISDLNKPDKSGGASKATVDQAALQRALDESQHLMQSQDEADLEAAMRLSMEGLSPDEPGPSTSTTKQPDPEELRRKRLAYLDNIEKPSLDKEKPVSEMSEEDQLQAAINMSMSSS</sequence>
<dbReference type="PANTHER" id="PTHR14159:SF0">
    <property type="entry name" value="ATAXIN-3-RELATED"/>
    <property type="match status" value="1"/>
</dbReference>
<comment type="caution">
    <text evidence="12">The sequence shown here is derived from an EMBL/GenBank/DDBJ whole genome shotgun (WGS) entry which is preliminary data.</text>
</comment>
<evidence type="ECO:0000256" key="5">
    <source>
        <dbReference type="ARBA" id="ARBA00022786"/>
    </source>
</evidence>
<evidence type="ECO:0000313" key="12">
    <source>
        <dbReference type="EMBL" id="CAH1792072.1"/>
    </source>
</evidence>
<dbReference type="GO" id="GO:0016579">
    <property type="term" value="P:protein deubiquitination"/>
    <property type="evidence" value="ECO:0007669"/>
    <property type="project" value="InterPro"/>
</dbReference>
<feature type="compositionally biased region" description="Basic and acidic residues" evidence="11">
    <location>
        <begin position="276"/>
        <end position="288"/>
    </location>
</feature>
<dbReference type="GO" id="GO:0006508">
    <property type="term" value="P:proteolysis"/>
    <property type="evidence" value="ECO:0007669"/>
    <property type="project" value="UniProtKB-KW"/>
</dbReference>
<gene>
    <name evidence="12" type="ORF">OFUS_LOCUS17094</name>
</gene>
<dbReference type="FunFam" id="1.10.287.10:FF:000023">
    <property type="entry name" value="Ataxin 3 variant ref"/>
    <property type="match status" value="1"/>
</dbReference>
<dbReference type="InterPro" id="IPR033865">
    <property type="entry name" value="Ataxin-3"/>
</dbReference>
<dbReference type="EMBL" id="CAIIXF020000008">
    <property type="protein sequence ID" value="CAH1792072.1"/>
    <property type="molecule type" value="Genomic_DNA"/>
</dbReference>
<dbReference type="GO" id="GO:0004843">
    <property type="term" value="F:cysteine-type deubiquitinase activity"/>
    <property type="evidence" value="ECO:0007669"/>
    <property type="project" value="UniProtKB-EC"/>
</dbReference>
<dbReference type="PROSITE" id="PS50330">
    <property type="entry name" value="UIM"/>
    <property type="match status" value="2"/>
</dbReference>
<keyword evidence="7" id="KW-0788">Thiol protease</keyword>
<dbReference type="Pfam" id="PF02099">
    <property type="entry name" value="Josephin"/>
    <property type="match status" value="1"/>
</dbReference>
<evidence type="ECO:0000256" key="8">
    <source>
        <dbReference type="ARBA" id="ARBA00023015"/>
    </source>
</evidence>
<keyword evidence="6" id="KW-0378">Hydrolase</keyword>